<dbReference type="Proteomes" id="UP000095287">
    <property type="component" value="Unplaced"/>
</dbReference>
<reference evidence="4" key="1">
    <citation type="submission" date="2016-11" db="UniProtKB">
        <authorList>
            <consortium name="WormBaseParasite"/>
        </authorList>
    </citation>
    <scope>IDENTIFICATION</scope>
</reference>
<evidence type="ECO:0000256" key="2">
    <source>
        <dbReference type="SAM" id="SignalP"/>
    </source>
</evidence>
<feature type="compositionally biased region" description="Low complexity" evidence="1">
    <location>
        <begin position="204"/>
        <end position="241"/>
    </location>
</feature>
<dbReference type="WBParaSite" id="L893_g2300.t1">
    <property type="protein sequence ID" value="L893_g2300.t1"/>
    <property type="gene ID" value="L893_g2300"/>
</dbReference>
<feature type="chain" id="PRO_5009313036" evidence="2">
    <location>
        <begin position="20"/>
        <end position="256"/>
    </location>
</feature>
<dbReference type="AlphaFoldDB" id="A0A1I7Z5E7"/>
<protein>
    <submittedName>
        <fullName evidence="4">Secreted protein</fullName>
    </submittedName>
</protein>
<accession>A0A1I7Z5E7</accession>
<sequence>MRFPLLFALLTYCVTGQKAIYVYYSDNFDSSRNFYYSVAYEASPSEDAVYHLYPASFPDSLKIQDTGDQDQYLTTNNPVTVNAADGDVTEVSYSTGVTMYFDIKKTIRRSGGTIHSSLGTTCSTSASSMADGNCYLFICDASRFCYCPTVTIDPSVCPDFDYATNTATVTSVKPIGSNTTTIVPPTSAKSSTPVGPAKATTGASISSSSTIRPFTRTRSSTPIGGPTSVVTNTTTTTSRSTVTSSRWVVTIDTHNA</sequence>
<evidence type="ECO:0000256" key="1">
    <source>
        <dbReference type="SAM" id="MobiDB-lite"/>
    </source>
</evidence>
<evidence type="ECO:0000313" key="4">
    <source>
        <dbReference type="WBParaSite" id="L893_g2300.t1"/>
    </source>
</evidence>
<proteinExistence type="predicted"/>
<organism evidence="3 4">
    <name type="scientific">Steinernema glaseri</name>
    <dbReference type="NCBI Taxonomy" id="37863"/>
    <lineage>
        <taxon>Eukaryota</taxon>
        <taxon>Metazoa</taxon>
        <taxon>Ecdysozoa</taxon>
        <taxon>Nematoda</taxon>
        <taxon>Chromadorea</taxon>
        <taxon>Rhabditida</taxon>
        <taxon>Tylenchina</taxon>
        <taxon>Panagrolaimomorpha</taxon>
        <taxon>Strongyloidoidea</taxon>
        <taxon>Steinernematidae</taxon>
        <taxon>Steinernema</taxon>
    </lineage>
</organism>
<keyword evidence="2" id="KW-0732">Signal</keyword>
<keyword evidence="3" id="KW-1185">Reference proteome</keyword>
<feature type="compositionally biased region" description="Polar residues" evidence="1">
    <location>
        <begin position="183"/>
        <end position="193"/>
    </location>
</feature>
<evidence type="ECO:0000313" key="3">
    <source>
        <dbReference type="Proteomes" id="UP000095287"/>
    </source>
</evidence>
<feature type="signal peptide" evidence="2">
    <location>
        <begin position="1"/>
        <end position="19"/>
    </location>
</feature>
<feature type="region of interest" description="Disordered" evidence="1">
    <location>
        <begin position="183"/>
        <end position="241"/>
    </location>
</feature>
<name>A0A1I7Z5E7_9BILA</name>